<organism evidence="3 4">
    <name type="scientific">Sphingomonas canadensis</name>
    <dbReference type="NCBI Taxonomy" id="1219257"/>
    <lineage>
        <taxon>Bacteria</taxon>
        <taxon>Pseudomonadati</taxon>
        <taxon>Pseudomonadota</taxon>
        <taxon>Alphaproteobacteria</taxon>
        <taxon>Sphingomonadales</taxon>
        <taxon>Sphingomonadaceae</taxon>
        <taxon>Sphingomonas</taxon>
    </lineage>
</organism>
<proteinExistence type="predicted"/>
<name>A0ABW3H9G5_9SPHN</name>
<evidence type="ECO:0000256" key="1">
    <source>
        <dbReference type="SAM" id="MobiDB-lite"/>
    </source>
</evidence>
<keyword evidence="2" id="KW-0472">Membrane</keyword>
<feature type="transmembrane region" description="Helical" evidence="2">
    <location>
        <begin position="42"/>
        <end position="66"/>
    </location>
</feature>
<reference evidence="4" key="1">
    <citation type="journal article" date="2019" name="Int. J. Syst. Evol. Microbiol.">
        <title>The Global Catalogue of Microorganisms (GCM) 10K type strain sequencing project: providing services to taxonomists for standard genome sequencing and annotation.</title>
        <authorList>
            <consortium name="The Broad Institute Genomics Platform"/>
            <consortium name="The Broad Institute Genome Sequencing Center for Infectious Disease"/>
            <person name="Wu L."/>
            <person name="Ma J."/>
        </authorList>
    </citation>
    <scope>NUCLEOTIDE SEQUENCE [LARGE SCALE GENOMIC DNA]</scope>
    <source>
        <strain evidence="4">CCUG 62982</strain>
    </source>
</reference>
<evidence type="ECO:0000313" key="3">
    <source>
        <dbReference type="EMBL" id="MFD0947684.1"/>
    </source>
</evidence>
<keyword evidence="4" id="KW-1185">Reference proteome</keyword>
<keyword evidence="2" id="KW-1133">Transmembrane helix</keyword>
<feature type="region of interest" description="Disordered" evidence="1">
    <location>
        <begin position="352"/>
        <end position="378"/>
    </location>
</feature>
<feature type="transmembrane region" description="Helical" evidence="2">
    <location>
        <begin position="12"/>
        <end position="30"/>
    </location>
</feature>
<dbReference type="Proteomes" id="UP001596977">
    <property type="component" value="Unassembled WGS sequence"/>
</dbReference>
<dbReference type="RefSeq" id="WP_264945488.1">
    <property type="nucleotide sequence ID" value="NZ_JAPDRA010000008.1"/>
</dbReference>
<feature type="compositionally biased region" description="Basic residues" evidence="1">
    <location>
        <begin position="368"/>
        <end position="378"/>
    </location>
</feature>
<feature type="transmembrane region" description="Helical" evidence="2">
    <location>
        <begin position="320"/>
        <end position="343"/>
    </location>
</feature>
<evidence type="ECO:0008006" key="5">
    <source>
        <dbReference type="Google" id="ProtNLM"/>
    </source>
</evidence>
<comment type="caution">
    <text evidence="3">The sequence shown here is derived from an EMBL/GenBank/DDBJ whole genome shotgun (WGS) entry which is preliminary data.</text>
</comment>
<protein>
    <recommendedName>
        <fullName evidence="5">DUF4239 domain-containing protein</fullName>
    </recommendedName>
</protein>
<feature type="transmembrane region" description="Helical" evidence="2">
    <location>
        <begin position="82"/>
        <end position="103"/>
    </location>
</feature>
<evidence type="ECO:0000256" key="2">
    <source>
        <dbReference type="SAM" id="Phobius"/>
    </source>
</evidence>
<keyword evidence="2" id="KW-0812">Transmembrane</keyword>
<evidence type="ECO:0000313" key="4">
    <source>
        <dbReference type="Proteomes" id="UP001596977"/>
    </source>
</evidence>
<accession>A0ABW3H9G5</accession>
<gene>
    <name evidence="3" type="ORF">ACFQ1E_15150</name>
</gene>
<dbReference type="EMBL" id="JBHTJG010000008">
    <property type="protein sequence ID" value="MFD0947684.1"/>
    <property type="molecule type" value="Genomic_DNA"/>
</dbReference>
<sequence length="378" mass="39996">MDKSTAVRGLMPANFIMHFISASLAGVWISDMVSQSGAMTPLAWFETILAVVAISIGLSVCTYIALRHIPALSPEQRRKAKIAFITAYGVLALVLATAAASVLGAPAGERAHQEHGLTEMKAATEVRRRAAATIQNRVPALTDCVDTSGAMSRQEGATGAFSREGGDVGRVAITLSNISNACATARNAIYASRAQLARLFARADRILIETRRTIDADMDAHDRMVMVRRYADEWQRVMRAVNDTLAVEAMLAVSDALRKDWHAAGLPPSAANAITQNFDGLADALVEGIDDIAALKTAPLPSVPVVSNIAYLGLYPDATMGALAIGAIIELIPLGGILLAFAIMEKSVSGNRAPAPADTAPRVVASRPPKRRGRPPKA</sequence>